<dbReference type="InterPro" id="IPR025565">
    <property type="entry name" value="DUF4328"/>
</dbReference>
<protein>
    <recommendedName>
        <fullName evidence="2">DUF4328 domain-containing protein</fullName>
    </recommendedName>
</protein>
<keyword evidence="1" id="KW-1133">Transmembrane helix</keyword>
<feature type="transmembrane region" description="Helical" evidence="1">
    <location>
        <begin position="149"/>
        <end position="168"/>
    </location>
</feature>
<keyword evidence="1" id="KW-0472">Membrane</keyword>
<feature type="transmembrane region" description="Helical" evidence="1">
    <location>
        <begin position="188"/>
        <end position="207"/>
    </location>
</feature>
<dbReference type="RefSeq" id="WP_184402405.1">
    <property type="nucleotide sequence ID" value="NZ_JACHHJ010000001.1"/>
</dbReference>
<feature type="transmembrane region" description="Helical" evidence="1">
    <location>
        <begin position="110"/>
        <end position="128"/>
    </location>
</feature>
<evidence type="ECO:0000313" key="3">
    <source>
        <dbReference type="EMBL" id="MBB6448407.1"/>
    </source>
</evidence>
<evidence type="ECO:0000256" key="1">
    <source>
        <dbReference type="SAM" id="Phobius"/>
    </source>
</evidence>
<proteinExistence type="predicted"/>
<dbReference type="AlphaFoldDB" id="A0A841PHP4"/>
<dbReference type="Proteomes" id="UP000568839">
    <property type="component" value="Unassembled WGS sequence"/>
</dbReference>
<comment type="caution">
    <text evidence="3">The sequence shown here is derived from an EMBL/GenBank/DDBJ whole genome shotgun (WGS) entry which is preliminary data.</text>
</comment>
<evidence type="ECO:0000259" key="2">
    <source>
        <dbReference type="Pfam" id="PF14219"/>
    </source>
</evidence>
<keyword evidence="4" id="KW-1185">Reference proteome</keyword>
<dbReference type="EMBL" id="JACHHJ010000001">
    <property type="protein sequence ID" value="MBB6448407.1"/>
    <property type="molecule type" value="Genomic_DNA"/>
</dbReference>
<sequence>MASVTTRYQDPTSRKRRLLIPLAFATLFALAFSISSLYEWFVLAEYPPETTPGELRSDTVETLGFLSLVIILPRIIFLLATAVFFLIWIYRIHENAYALQLEGSIYTPGWAVSFYLIPFVNFFLPLVSTLQLTKAQANALNRKSNKGTIVIWWLLFLFSMLIAASRGFFTEEGATVQMLRNDALMTSISEFTLFLAGCLAWIIIVRISNQQIAIQNKE</sequence>
<accession>A0A841PHP4</accession>
<organism evidence="3 4">
    <name type="scientific">Geomicrobium halophilum</name>
    <dbReference type="NCBI Taxonomy" id="549000"/>
    <lineage>
        <taxon>Bacteria</taxon>
        <taxon>Bacillati</taxon>
        <taxon>Bacillota</taxon>
        <taxon>Bacilli</taxon>
        <taxon>Bacillales</taxon>
        <taxon>Geomicrobium</taxon>
    </lineage>
</organism>
<feature type="domain" description="DUF4328" evidence="2">
    <location>
        <begin position="58"/>
        <end position="208"/>
    </location>
</feature>
<gene>
    <name evidence="3" type="ORF">HNR44_000356</name>
</gene>
<reference evidence="3 4" key="1">
    <citation type="submission" date="2020-08" db="EMBL/GenBank/DDBJ databases">
        <title>Genomic Encyclopedia of Type Strains, Phase IV (KMG-IV): sequencing the most valuable type-strain genomes for metagenomic binning, comparative biology and taxonomic classification.</title>
        <authorList>
            <person name="Goeker M."/>
        </authorList>
    </citation>
    <scope>NUCLEOTIDE SEQUENCE [LARGE SCALE GENOMIC DNA]</scope>
    <source>
        <strain evidence="3 4">DSM 21769</strain>
    </source>
</reference>
<feature type="transmembrane region" description="Helical" evidence="1">
    <location>
        <begin position="63"/>
        <end position="90"/>
    </location>
</feature>
<feature type="transmembrane region" description="Helical" evidence="1">
    <location>
        <begin position="20"/>
        <end position="42"/>
    </location>
</feature>
<name>A0A841PHP4_9BACL</name>
<evidence type="ECO:0000313" key="4">
    <source>
        <dbReference type="Proteomes" id="UP000568839"/>
    </source>
</evidence>
<dbReference type="Pfam" id="PF14219">
    <property type="entry name" value="DUF4328"/>
    <property type="match status" value="1"/>
</dbReference>
<keyword evidence="1" id="KW-0812">Transmembrane</keyword>